<sequence>MKTDPQFLRLLIGKVLKDDMISQYGSIVLPRDKVLDEDDIRRAMKHPVLYQSKRDDPDPFNYHKTVNEATVQLQEIFRYARHHNRIPLDEVQRKFCPMVREISANPTLNKLLQALQAKDDYTIRHSVAVSILSTLIATWLGVNDSDLASITLAATLHDIGKMRVSDDILNKPGRLTQEEYAEMQKHTIYGYQMLKETVGASHRQALVALQHHERMDGTGYPLHLSADQISLFARIVSIADVFHAMSSKRIYHDELPLYQVLDELQSGMFGKFDAEIGNMFLVRMMETLVGDDVILTDGRIGTILLIHRHDPVRPLLQMENDYVDLSTQYHLKIASVI</sequence>
<dbReference type="Pfam" id="PF13487">
    <property type="entry name" value="HD_5"/>
    <property type="match status" value="1"/>
</dbReference>
<reference evidence="2 3" key="1">
    <citation type="submission" date="2015-12" db="EMBL/GenBank/DDBJ databases">
        <title>Draft genome sequence of Acidibacillus ferrooxidans ITV001, isolated from a chalcopyrite acid mine drainage site in Brazil.</title>
        <authorList>
            <person name="Dall'Agnol H."/>
            <person name="Nancucheo I."/>
            <person name="Johnson B."/>
            <person name="Oliveira R."/>
            <person name="Leite L."/>
            <person name="Pylro V."/>
            <person name="Nunes G.L."/>
            <person name="Tzotzos G."/>
            <person name="Fernandes G.R."/>
            <person name="Dutra J."/>
            <person name="Orellana S.C."/>
            <person name="Oliveira G."/>
        </authorList>
    </citation>
    <scope>NUCLEOTIDE SEQUENCE [LARGE SCALE GENOMIC DNA]</scope>
    <source>
        <strain evidence="3">ITV01</strain>
    </source>
</reference>
<proteinExistence type="predicted"/>
<feature type="domain" description="HD-GYP" evidence="1">
    <location>
        <begin position="100"/>
        <end position="296"/>
    </location>
</feature>
<evidence type="ECO:0000259" key="1">
    <source>
        <dbReference type="PROSITE" id="PS51832"/>
    </source>
</evidence>
<dbReference type="CDD" id="cd00077">
    <property type="entry name" value="HDc"/>
    <property type="match status" value="1"/>
</dbReference>
<dbReference type="SUPFAM" id="SSF109604">
    <property type="entry name" value="HD-domain/PDEase-like"/>
    <property type="match status" value="1"/>
</dbReference>
<keyword evidence="3" id="KW-1185">Reference proteome</keyword>
<gene>
    <name evidence="2" type="ORF">ATW55_10755</name>
</gene>
<dbReference type="RefSeq" id="WP_067719715.1">
    <property type="nucleotide sequence ID" value="NZ_LPVJ01000070.1"/>
</dbReference>
<comment type="caution">
    <text evidence="2">The sequence shown here is derived from an EMBL/GenBank/DDBJ whole genome shotgun (WGS) entry which is preliminary data.</text>
</comment>
<dbReference type="InterPro" id="IPR003607">
    <property type="entry name" value="HD/PDEase_dom"/>
</dbReference>
<dbReference type="InterPro" id="IPR037522">
    <property type="entry name" value="HD_GYP_dom"/>
</dbReference>
<dbReference type="AlphaFoldDB" id="A0A101XNY2"/>
<dbReference type="PANTHER" id="PTHR43155">
    <property type="entry name" value="CYCLIC DI-GMP PHOSPHODIESTERASE PA4108-RELATED"/>
    <property type="match status" value="1"/>
</dbReference>
<dbReference type="Proteomes" id="UP000053557">
    <property type="component" value="Unassembled WGS sequence"/>
</dbReference>
<dbReference type="SMART" id="SM00471">
    <property type="entry name" value="HDc"/>
    <property type="match status" value="1"/>
</dbReference>
<dbReference type="PANTHER" id="PTHR43155:SF2">
    <property type="entry name" value="CYCLIC DI-GMP PHOSPHODIESTERASE PA4108"/>
    <property type="match status" value="1"/>
</dbReference>
<protein>
    <recommendedName>
        <fullName evidence="1">HD-GYP domain-containing protein</fullName>
    </recommendedName>
</protein>
<dbReference type="PROSITE" id="PS51832">
    <property type="entry name" value="HD_GYP"/>
    <property type="match status" value="1"/>
</dbReference>
<name>A0A101XNY2_9BACL</name>
<dbReference type="InterPro" id="IPR006675">
    <property type="entry name" value="HDIG_dom"/>
</dbReference>
<organism evidence="2 3">
    <name type="scientific">Ferroacidibacillus organovorans</name>
    <dbReference type="NCBI Taxonomy" id="1765683"/>
    <lineage>
        <taxon>Bacteria</taxon>
        <taxon>Bacillati</taxon>
        <taxon>Bacillota</taxon>
        <taxon>Bacilli</taxon>
        <taxon>Bacillales</taxon>
        <taxon>Alicyclobacillaceae</taxon>
        <taxon>Ferroacidibacillus</taxon>
    </lineage>
</organism>
<dbReference type="EMBL" id="LPVJ01000070">
    <property type="protein sequence ID" value="KUO94872.1"/>
    <property type="molecule type" value="Genomic_DNA"/>
</dbReference>
<evidence type="ECO:0000313" key="3">
    <source>
        <dbReference type="Proteomes" id="UP000053557"/>
    </source>
</evidence>
<dbReference type="Gene3D" id="1.10.3210.10">
    <property type="entry name" value="Hypothetical protein af1432"/>
    <property type="match status" value="1"/>
</dbReference>
<dbReference type="NCBIfam" id="TIGR00277">
    <property type="entry name" value="HDIG"/>
    <property type="match status" value="1"/>
</dbReference>
<evidence type="ECO:0000313" key="2">
    <source>
        <dbReference type="EMBL" id="KUO94872.1"/>
    </source>
</evidence>
<accession>A0A101XNY2</accession>
<dbReference type="OrthoDB" id="9759601at2"/>